<evidence type="ECO:0000259" key="1">
    <source>
        <dbReference type="Pfam" id="PF04230"/>
    </source>
</evidence>
<keyword evidence="2" id="KW-0808">Transferase</keyword>
<comment type="caution">
    <text evidence="3">The sequence shown here is derived from an EMBL/GenBank/DDBJ whole genome shotgun (WGS) entry which is preliminary data.</text>
</comment>
<dbReference type="AlphaFoldDB" id="A0A1Y4I4W0"/>
<protein>
    <submittedName>
        <fullName evidence="3">MurB family protein</fullName>
    </submittedName>
    <submittedName>
        <fullName evidence="2">Polysaccharide pyruvyl transferase family protein</fullName>
    </submittedName>
</protein>
<dbReference type="Proteomes" id="UP000195950">
    <property type="component" value="Unassembled WGS sequence"/>
</dbReference>
<dbReference type="RefSeq" id="WP_087346461.1">
    <property type="nucleotide sequence ID" value="NZ_CABMKT010000002.1"/>
</dbReference>
<sequence>MKIGILTQPFRGNYGGILQNWALQRTLRSMGHEPVTIDILPRSTIGRFILSTIKSFVLWFIPSRRRTFQKWSDKRNPLFEDFVNRQIVKTHVCRRYSMDIVEEYGLEALLVGSDQTWRPMYNVGMLSDMFLGFACDFTGKKVAYAASFGVDYWEYTERQTSFCASLAQRFDAISVRETSGVKLCERYLGINAAAVLDPTLLVEKEAYAELCEKVPFCGERYLAGYVLDASEESDRVIVEEAEKRGLSIRRYSADNHARLTVEEWVAIFRDASFVVTDSFHGTVFSVIFGKPFRSVVNETRGGARFADLLEKYHSGTLAEWRQKSFNFLREAFSSLDGKTESL</sequence>
<evidence type="ECO:0000313" key="2">
    <source>
        <dbReference type="EMBL" id="MRZ48655.1"/>
    </source>
</evidence>
<dbReference type="Pfam" id="PF04230">
    <property type="entry name" value="PS_pyruv_trans"/>
    <property type="match status" value="1"/>
</dbReference>
<dbReference type="EMBL" id="NFJX01000022">
    <property type="protein sequence ID" value="OUP15263.1"/>
    <property type="molecule type" value="Genomic_DNA"/>
</dbReference>
<evidence type="ECO:0000313" key="4">
    <source>
        <dbReference type="Proteomes" id="UP000195950"/>
    </source>
</evidence>
<proteinExistence type="predicted"/>
<gene>
    <name evidence="3" type="ORF">B5F32_18115</name>
    <name evidence="2" type="ORF">GKD66_00040</name>
</gene>
<evidence type="ECO:0000313" key="5">
    <source>
        <dbReference type="Proteomes" id="UP000441358"/>
    </source>
</evidence>
<dbReference type="Proteomes" id="UP000441358">
    <property type="component" value="Unassembled WGS sequence"/>
</dbReference>
<feature type="domain" description="Polysaccharide pyruvyl transferase" evidence="1">
    <location>
        <begin position="13"/>
        <end position="297"/>
    </location>
</feature>
<dbReference type="InterPro" id="IPR007345">
    <property type="entry name" value="Polysacch_pyruvyl_Trfase"/>
</dbReference>
<accession>A0A1Y4I4W0</accession>
<reference evidence="4" key="1">
    <citation type="submission" date="2017-04" db="EMBL/GenBank/DDBJ databases">
        <title>Function of individual gut microbiota members based on whole genome sequencing of pure cultures obtained from chicken caecum.</title>
        <authorList>
            <person name="Medvecky M."/>
            <person name="Cejkova D."/>
            <person name="Polansky O."/>
            <person name="Karasova D."/>
            <person name="Kubasova T."/>
            <person name="Cizek A."/>
            <person name="Rychlik I."/>
        </authorList>
    </citation>
    <scope>NUCLEOTIDE SEQUENCE [LARGE SCALE GENOMIC DNA]</scope>
    <source>
        <strain evidence="4">An199</strain>
    </source>
</reference>
<dbReference type="GO" id="GO:0016740">
    <property type="term" value="F:transferase activity"/>
    <property type="evidence" value="ECO:0007669"/>
    <property type="project" value="UniProtKB-KW"/>
</dbReference>
<reference evidence="2 5" key="3">
    <citation type="journal article" date="2019" name="Nat. Med.">
        <title>A library of human gut bacterial isolates paired with longitudinal multiomics data enables mechanistic microbiome research.</title>
        <authorList>
            <person name="Poyet M."/>
            <person name="Groussin M."/>
            <person name="Gibbons S.M."/>
            <person name="Avila-Pacheco J."/>
            <person name="Jiang X."/>
            <person name="Kearney S.M."/>
            <person name="Perrotta A.R."/>
            <person name="Berdy B."/>
            <person name="Zhao S."/>
            <person name="Lieberman T.D."/>
            <person name="Swanson P.K."/>
            <person name="Smith M."/>
            <person name="Roesemann S."/>
            <person name="Alexander J.E."/>
            <person name="Rich S.A."/>
            <person name="Livny J."/>
            <person name="Vlamakis H."/>
            <person name="Clish C."/>
            <person name="Bullock K."/>
            <person name="Deik A."/>
            <person name="Scott J."/>
            <person name="Pierce K.A."/>
            <person name="Xavier R.J."/>
            <person name="Alm E.J."/>
        </authorList>
    </citation>
    <scope>NUCLEOTIDE SEQUENCE [LARGE SCALE GENOMIC DNA]</scope>
    <source>
        <strain evidence="2 5">BIOML-A32</strain>
    </source>
</reference>
<evidence type="ECO:0000313" key="3">
    <source>
        <dbReference type="EMBL" id="OUP15263.1"/>
    </source>
</evidence>
<reference evidence="3" key="2">
    <citation type="journal article" date="2018" name="BMC Genomics">
        <title>Whole genome sequencing and function prediction of 133 gut anaerobes isolated from chicken caecum in pure cultures.</title>
        <authorList>
            <person name="Medvecky M."/>
            <person name="Cejkova D."/>
            <person name="Polansky O."/>
            <person name="Karasova D."/>
            <person name="Kubasova T."/>
            <person name="Cizek A."/>
            <person name="Rychlik I."/>
        </authorList>
    </citation>
    <scope>NUCLEOTIDE SEQUENCE</scope>
    <source>
        <strain evidence="3">An199</strain>
    </source>
</reference>
<organism evidence="3 4">
    <name type="scientific">Parabacteroides distasonis</name>
    <dbReference type="NCBI Taxonomy" id="823"/>
    <lineage>
        <taxon>Bacteria</taxon>
        <taxon>Pseudomonadati</taxon>
        <taxon>Bacteroidota</taxon>
        <taxon>Bacteroidia</taxon>
        <taxon>Bacteroidales</taxon>
        <taxon>Tannerellaceae</taxon>
        <taxon>Parabacteroides</taxon>
    </lineage>
</organism>
<name>A0A1Y4I4W0_PARDI</name>
<dbReference type="EMBL" id="WKMC01000001">
    <property type="protein sequence ID" value="MRZ48655.1"/>
    <property type="molecule type" value="Genomic_DNA"/>
</dbReference>